<reference evidence="3 4" key="1">
    <citation type="journal article" date="2021" name="Sci. Rep.">
        <title>Genome sequencing of the multicellular alga Astrephomene provides insights into convergent evolution of germ-soma differentiation.</title>
        <authorList>
            <person name="Yamashita S."/>
            <person name="Yamamoto K."/>
            <person name="Matsuzaki R."/>
            <person name="Suzuki S."/>
            <person name="Yamaguchi H."/>
            <person name="Hirooka S."/>
            <person name="Minakuchi Y."/>
            <person name="Miyagishima S."/>
            <person name="Kawachi M."/>
            <person name="Toyoda A."/>
            <person name="Nozaki H."/>
        </authorList>
    </citation>
    <scope>NUCLEOTIDE SEQUENCE [LARGE SCALE GENOMIC DNA]</scope>
    <source>
        <strain evidence="3 4">NIES-4017</strain>
    </source>
</reference>
<evidence type="ECO:0000256" key="1">
    <source>
        <dbReference type="SAM" id="MobiDB-lite"/>
    </source>
</evidence>
<feature type="chain" id="PRO_5042267526" evidence="2">
    <location>
        <begin position="20"/>
        <end position="172"/>
    </location>
</feature>
<feature type="region of interest" description="Disordered" evidence="1">
    <location>
        <begin position="46"/>
        <end position="71"/>
    </location>
</feature>
<dbReference type="AlphaFoldDB" id="A0AAD3DSQ8"/>
<name>A0AAD3DSQ8_9CHLO</name>
<evidence type="ECO:0000313" key="3">
    <source>
        <dbReference type="EMBL" id="GFR47350.1"/>
    </source>
</evidence>
<dbReference type="EMBL" id="BMAR01000018">
    <property type="protein sequence ID" value="GFR47350.1"/>
    <property type="molecule type" value="Genomic_DNA"/>
</dbReference>
<proteinExistence type="predicted"/>
<sequence>MALSLSVAVLLKRVSVSGAAQAALPAFANSASVDACQPSCSYRHYASQDGESESQHGGDRRSSPRGPMRYGSKLALRDPARFRRMQAILGYPKEDSVDRVERVTISTLQTMKYLMNGPENQDLLQDMAAYKVTTLNRELLPLHERTEAFLSAKPAVSGSVPSFLVKDAARRK</sequence>
<feature type="signal peptide" evidence="2">
    <location>
        <begin position="1"/>
        <end position="19"/>
    </location>
</feature>
<keyword evidence="4" id="KW-1185">Reference proteome</keyword>
<feature type="compositionally biased region" description="Basic and acidic residues" evidence="1">
    <location>
        <begin position="53"/>
        <end position="62"/>
    </location>
</feature>
<keyword evidence="2" id="KW-0732">Signal</keyword>
<protein>
    <submittedName>
        <fullName evidence="3">Uncharacterized protein</fullName>
    </submittedName>
</protein>
<accession>A0AAD3DSQ8</accession>
<evidence type="ECO:0000313" key="4">
    <source>
        <dbReference type="Proteomes" id="UP001054857"/>
    </source>
</evidence>
<organism evidence="3 4">
    <name type="scientific">Astrephomene gubernaculifera</name>
    <dbReference type="NCBI Taxonomy" id="47775"/>
    <lineage>
        <taxon>Eukaryota</taxon>
        <taxon>Viridiplantae</taxon>
        <taxon>Chlorophyta</taxon>
        <taxon>core chlorophytes</taxon>
        <taxon>Chlorophyceae</taxon>
        <taxon>CS clade</taxon>
        <taxon>Chlamydomonadales</taxon>
        <taxon>Astrephomenaceae</taxon>
        <taxon>Astrephomene</taxon>
    </lineage>
</organism>
<comment type="caution">
    <text evidence="3">The sequence shown here is derived from an EMBL/GenBank/DDBJ whole genome shotgun (WGS) entry which is preliminary data.</text>
</comment>
<gene>
    <name evidence="3" type="ORF">Agub_g9055</name>
</gene>
<dbReference type="Proteomes" id="UP001054857">
    <property type="component" value="Unassembled WGS sequence"/>
</dbReference>
<evidence type="ECO:0000256" key="2">
    <source>
        <dbReference type="SAM" id="SignalP"/>
    </source>
</evidence>